<accession>A0A0D2CVZ3</accession>
<dbReference type="Proteomes" id="UP000054266">
    <property type="component" value="Unassembled WGS sequence"/>
</dbReference>
<feature type="compositionally biased region" description="Low complexity" evidence="1">
    <location>
        <begin position="137"/>
        <end position="152"/>
    </location>
</feature>
<reference evidence="2 3" key="1">
    <citation type="submission" date="2015-01" db="EMBL/GenBank/DDBJ databases">
        <title>The Genome Sequence of Capronia semiimmersa CBS27337.</title>
        <authorList>
            <consortium name="The Broad Institute Genomics Platform"/>
            <person name="Cuomo C."/>
            <person name="de Hoog S."/>
            <person name="Gorbushina A."/>
            <person name="Stielow B."/>
            <person name="Teixiera M."/>
            <person name="Abouelleil A."/>
            <person name="Chapman S.B."/>
            <person name="Priest M."/>
            <person name="Young S.K."/>
            <person name="Wortman J."/>
            <person name="Nusbaum C."/>
            <person name="Birren B."/>
        </authorList>
    </citation>
    <scope>NUCLEOTIDE SEQUENCE [LARGE SCALE GENOMIC DNA]</scope>
    <source>
        <strain evidence="2 3">CBS 27337</strain>
    </source>
</reference>
<keyword evidence="3" id="KW-1185">Reference proteome</keyword>
<protein>
    <submittedName>
        <fullName evidence="2">Uncharacterized protein</fullName>
    </submittedName>
</protein>
<dbReference type="AlphaFoldDB" id="A0A0D2CVZ3"/>
<name>A0A0D2CVZ3_9EURO</name>
<sequence>MPTRQPVGPRAAKDDFMKALGLNTSDPRHEGYYKAMREEAIVVYNRLNADRSNLIDDKRNDSSITTPFFWHHIRQDRRRQAIIDTWQQAKPGTVARTLFDQGATTGEHAPNWVTLWLLYSVFRSRDIRNNRNRRAGEGSSTAGHGSSSSGDSQIFDPARDQFVRR</sequence>
<dbReference type="EMBL" id="KN846958">
    <property type="protein sequence ID" value="KIW69336.1"/>
    <property type="molecule type" value="Genomic_DNA"/>
</dbReference>
<evidence type="ECO:0000313" key="2">
    <source>
        <dbReference type="EMBL" id="KIW69336.1"/>
    </source>
</evidence>
<dbReference type="HOGENOM" id="CLU_101047_1_0_1"/>
<proteinExistence type="predicted"/>
<evidence type="ECO:0000256" key="1">
    <source>
        <dbReference type="SAM" id="MobiDB-lite"/>
    </source>
</evidence>
<gene>
    <name evidence="2" type="ORF">PV04_05217</name>
</gene>
<organism evidence="2 3">
    <name type="scientific">Phialophora macrospora</name>
    <dbReference type="NCBI Taxonomy" id="1851006"/>
    <lineage>
        <taxon>Eukaryota</taxon>
        <taxon>Fungi</taxon>
        <taxon>Dikarya</taxon>
        <taxon>Ascomycota</taxon>
        <taxon>Pezizomycotina</taxon>
        <taxon>Eurotiomycetes</taxon>
        <taxon>Chaetothyriomycetidae</taxon>
        <taxon>Chaetothyriales</taxon>
        <taxon>Herpotrichiellaceae</taxon>
        <taxon>Phialophora</taxon>
    </lineage>
</organism>
<dbReference type="EMBL" id="KN846958">
    <property type="protein sequence ID" value="KIW69335.1"/>
    <property type="molecule type" value="Genomic_DNA"/>
</dbReference>
<feature type="region of interest" description="Disordered" evidence="1">
    <location>
        <begin position="131"/>
        <end position="165"/>
    </location>
</feature>
<evidence type="ECO:0000313" key="3">
    <source>
        <dbReference type="Proteomes" id="UP000054266"/>
    </source>
</evidence>